<dbReference type="NCBIfam" id="TIGR03160">
    <property type="entry name" value="cobT_DBIPRT"/>
    <property type="match status" value="1"/>
</dbReference>
<dbReference type="UniPathway" id="UPA00061">
    <property type="reaction ID" value="UER00516"/>
</dbReference>
<dbReference type="HOGENOM" id="CLU_002982_0_0_6"/>
<dbReference type="EC" id="2.4.2.21" evidence="3 10"/>
<dbReference type="NCBIfam" id="NF000996">
    <property type="entry name" value="PRK00105.1"/>
    <property type="match status" value="1"/>
</dbReference>
<keyword evidence="5 10" id="KW-0169">Cobalamin biosynthesis</keyword>
<comment type="function">
    <text evidence="10">Catalyzes the synthesis of alpha-ribazole-5'-phosphate from nicotinate mononucleotide (NAMN) and 5,6-dimethylbenzimidazole (DMB).</text>
</comment>
<comment type="similarity">
    <text evidence="2 10">Belongs to the CobT family.</text>
</comment>
<dbReference type="InterPro" id="IPR017846">
    <property type="entry name" value="Nict_dMeBzImd_PRibTrfase_bact"/>
</dbReference>
<dbReference type="InterPro" id="IPR023195">
    <property type="entry name" value="Nict_dMeBzImd_PRibTrfase_N"/>
</dbReference>
<dbReference type="KEGG" id="hav:AT03_08690"/>
<comment type="catalytic activity">
    <reaction evidence="9 10">
        <text>5,6-dimethylbenzimidazole + nicotinate beta-D-ribonucleotide = alpha-ribazole 5'-phosphate + nicotinate + H(+)</text>
        <dbReference type="Rhea" id="RHEA:11196"/>
        <dbReference type="ChEBI" id="CHEBI:15378"/>
        <dbReference type="ChEBI" id="CHEBI:15890"/>
        <dbReference type="ChEBI" id="CHEBI:32544"/>
        <dbReference type="ChEBI" id="CHEBI:57502"/>
        <dbReference type="ChEBI" id="CHEBI:57918"/>
        <dbReference type="EC" id="2.4.2.21"/>
    </reaction>
</comment>
<dbReference type="RefSeq" id="WP_025802720.1">
    <property type="nucleotide sequence ID" value="NZ_CP009706.1"/>
</dbReference>
<accession>A0A097R170</accession>
<dbReference type="GO" id="GO:0009236">
    <property type="term" value="P:cobalamin biosynthetic process"/>
    <property type="evidence" value="ECO:0007669"/>
    <property type="project" value="UniProtKB-UniRule"/>
</dbReference>
<evidence type="ECO:0000256" key="7">
    <source>
        <dbReference type="ARBA" id="ARBA00022679"/>
    </source>
</evidence>
<feature type="active site" description="Proton acceptor" evidence="10">
    <location>
        <position position="316"/>
    </location>
</feature>
<dbReference type="Gene3D" id="3.40.50.10210">
    <property type="match status" value="1"/>
</dbReference>
<evidence type="ECO:0000256" key="4">
    <source>
        <dbReference type="ARBA" id="ARBA00015486"/>
    </source>
</evidence>
<dbReference type="HAMAP" id="MF_00230">
    <property type="entry name" value="CobT"/>
    <property type="match status" value="1"/>
</dbReference>
<keyword evidence="12" id="KW-1185">Reference proteome</keyword>
<comment type="pathway">
    <text evidence="1 10">Nucleoside biosynthesis; alpha-ribazole biosynthesis; alpha-ribazole from 5,6-dimethylbenzimidazole: step 1/2.</text>
</comment>
<organism evidence="11 12">
    <name type="scientific">Hafnia alvei FB1</name>
    <dbReference type="NCBI Taxonomy" id="1453496"/>
    <lineage>
        <taxon>Bacteria</taxon>
        <taxon>Pseudomonadati</taxon>
        <taxon>Pseudomonadota</taxon>
        <taxon>Gammaproteobacteria</taxon>
        <taxon>Enterobacterales</taxon>
        <taxon>Hafniaceae</taxon>
        <taxon>Hafnia</taxon>
    </lineage>
</organism>
<dbReference type="Gene3D" id="1.10.1610.10">
    <property type="match status" value="1"/>
</dbReference>
<sequence length="354" mass="36951">MNTLDSIIQRIRPLDREKMAQAARYVDALAKPPGSLGRLEQLAIQLSGMSGIADLANLNKEIIVMCADHGVFDEGVAVTPKNVTAIQARNMQKGLTGVCALAKNSNTRVLPVDIGIDADPIADLRSLKLAHGCGNIARGPAMSYQQAQQLLISSANLVQERVAQGISIFGVGELGIANTTPASAMISVLTDTDPHDVVGIGANLPLARVAHKESVVRRAIEVNQPNANDAVDVLAKVGGFDLVGMTGVILGAAAAGVPVVLDGFLSYASALAAYRLAPQVRDYCIPSHFSAEKGAAVALSHLDLIPYLYLELRLGEGSGAAMAMSVISAACAMYCDMGQQTSSGFSLPPSPLRN</sequence>
<keyword evidence="7 10" id="KW-0808">Transferase</keyword>
<evidence type="ECO:0000313" key="11">
    <source>
        <dbReference type="EMBL" id="AIU72462.1"/>
    </source>
</evidence>
<dbReference type="OrthoDB" id="9781491at2"/>
<evidence type="ECO:0000256" key="2">
    <source>
        <dbReference type="ARBA" id="ARBA00007110"/>
    </source>
</evidence>
<dbReference type="SUPFAM" id="SSF52733">
    <property type="entry name" value="Nicotinate mononucleotide:5,6-dimethylbenzimidazole phosphoribosyltransferase (CobT)"/>
    <property type="match status" value="1"/>
</dbReference>
<dbReference type="PATRIC" id="fig|1453496.5.peg.1735"/>
<dbReference type="PANTHER" id="PTHR43463:SF1">
    <property type="entry name" value="NICOTINATE-NUCLEOTIDE--DIMETHYLBENZIMIDAZOLE PHOSPHORIBOSYLTRANSFERASE"/>
    <property type="match status" value="1"/>
</dbReference>
<evidence type="ECO:0000256" key="3">
    <source>
        <dbReference type="ARBA" id="ARBA00011991"/>
    </source>
</evidence>
<dbReference type="InterPro" id="IPR003200">
    <property type="entry name" value="Nict_dMeBzImd_PRibTrfase"/>
</dbReference>
<dbReference type="eggNOG" id="COG2038">
    <property type="taxonomic scope" value="Bacteria"/>
</dbReference>
<evidence type="ECO:0000256" key="8">
    <source>
        <dbReference type="ARBA" id="ARBA00030686"/>
    </source>
</evidence>
<dbReference type="InterPro" id="IPR036087">
    <property type="entry name" value="Nict_dMeBzImd_PRibTrfase_sf"/>
</dbReference>
<gene>
    <name evidence="10 11" type="primary">cobT</name>
    <name evidence="11" type="ORF">AT03_08690</name>
</gene>
<dbReference type="CDD" id="cd02439">
    <property type="entry name" value="DMB-PRT_CobT"/>
    <property type="match status" value="1"/>
</dbReference>
<evidence type="ECO:0000256" key="9">
    <source>
        <dbReference type="ARBA" id="ARBA00047340"/>
    </source>
</evidence>
<dbReference type="PANTHER" id="PTHR43463">
    <property type="entry name" value="NICOTINATE-NUCLEOTIDE--DIMETHYLBENZIMIDAZOLE PHOSPHORIBOSYLTRANSFERASE"/>
    <property type="match status" value="1"/>
</dbReference>
<evidence type="ECO:0000313" key="12">
    <source>
        <dbReference type="Proteomes" id="UP000029986"/>
    </source>
</evidence>
<evidence type="ECO:0000256" key="1">
    <source>
        <dbReference type="ARBA" id="ARBA00005049"/>
    </source>
</evidence>
<dbReference type="Proteomes" id="UP000029986">
    <property type="component" value="Chromosome"/>
</dbReference>
<reference evidence="11 12" key="1">
    <citation type="journal article" date="2014" name="Gut Pathog.">
        <title>Gene clusters of Hafnia alvei strain FB1 important in survival and pathogenesis: a draft genome perspective.</title>
        <authorList>
            <person name="Tan J.Y."/>
            <person name="Yin W.F."/>
            <person name="Chan K.G."/>
        </authorList>
    </citation>
    <scope>NUCLEOTIDE SEQUENCE [LARGE SCALE GENOMIC DNA]</scope>
    <source>
        <strain evidence="11 12">FB1</strain>
    </source>
</reference>
<dbReference type="AlphaFoldDB" id="A0A097R170"/>
<name>A0A097R170_HAFAL</name>
<evidence type="ECO:0000256" key="10">
    <source>
        <dbReference type="HAMAP-Rule" id="MF_00230"/>
    </source>
</evidence>
<keyword evidence="6 10" id="KW-0328">Glycosyltransferase</keyword>
<evidence type="ECO:0000256" key="5">
    <source>
        <dbReference type="ARBA" id="ARBA00022573"/>
    </source>
</evidence>
<proteinExistence type="inferred from homology"/>
<dbReference type="GO" id="GO:0008939">
    <property type="term" value="F:nicotinate-nucleotide-dimethylbenzimidazole phosphoribosyltransferase activity"/>
    <property type="evidence" value="ECO:0007669"/>
    <property type="project" value="UniProtKB-UniRule"/>
</dbReference>
<dbReference type="FunFam" id="3.40.50.10210:FF:000001">
    <property type="entry name" value="Nicotinate-nucleotide--dimethylbenzimidazole phosphoribosyltransferase"/>
    <property type="match status" value="1"/>
</dbReference>
<protein>
    <recommendedName>
        <fullName evidence="4 10">Nicotinate-nucleotide--dimethylbenzimidazole phosphoribosyltransferase</fullName>
        <shortName evidence="10">NN:DBI PRT</shortName>
        <ecNumber evidence="3 10">2.4.2.21</ecNumber>
    </recommendedName>
    <alternativeName>
        <fullName evidence="8 10">N(1)-alpha-phosphoribosyltransferase</fullName>
    </alternativeName>
</protein>
<dbReference type="Pfam" id="PF02277">
    <property type="entry name" value="DBI_PRT"/>
    <property type="match status" value="1"/>
</dbReference>
<evidence type="ECO:0000256" key="6">
    <source>
        <dbReference type="ARBA" id="ARBA00022676"/>
    </source>
</evidence>
<dbReference type="EMBL" id="CP009706">
    <property type="protein sequence ID" value="AIU72462.1"/>
    <property type="molecule type" value="Genomic_DNA"/>
</dbReference>